<dbReference type="PROSITE" id="PS51257">
    <property type="entry name" value="PROKAR_LIPOPROTEIN"/>
    <property type="match status" value="1"/>
</dbReference>
<keyword evidence="2" id="KW-1185">Reference proteome</keyword>
<evidence type="ECO:0000313" key="2">
    <source>
        <dbReference type="Proteomes" id="UP000445309"/>
    </source>
</evidence>
<reference evidence="1 2" key="1">
    <citation type="submission" date="2020-01" db="EMBL/GenBank/DDBJ databases">
        <authorList>
            <person name="Rodrigo-Torres L."/>
            <person name="Arahal R. D."/>
            <person name="Lucena T."/>
        </authorList>
    </citation>
    <scope>NUCLEOTIDE SEQUENCE [LARGE SCALE GENOMIC DNA]</scope>
    <source>
        <strain evidence="1 2">CECT 9393</strain>
    </source>
</reference>
<dbReference type="AlphaFoldDB" id="A0A6N4XTN5"/>
<name>A0A6N4XTN5_9FLAO</name>
<gene>
    <name evidence="1" type="ORF">CHRY9393_03592</name>
</gene>
<evidence type="ECO:0000313" key="1">
    <source>
        <dbReference type="EMBL" id="CAA7393979.1"/>
    </source>
</evidence>
<organism evidence="1 2">
    <name type="scientific">Chryseobacterium fistulae</name>
    <dbReference type="NCBI Taxonomy" id="2675058"/>
    <lineage>
        <taxon>Bacteria</taxon>
        <taxon>Pseudomonadati</taxon>
        <taxon>Bacteroidota</taxon>
        <taxon>Flavobacteriia</taxon>
        <taxon>Flavobacteriales</taxon>
        <taxon>Weeksellaceae</taxon>
        <taxon>Chryseobacterium group</taxon>
        <taxon>Chryseobacterium</taxon>
    </lineage>
</organism>
<sequence length="67" mass="7522">MIKIKHIAGYMSVILLLTACRNENMDENQMGTSVNAKSTNSNLIVDEKAFDGFIKNNDLRACLNFIQ</sequence>
<dbReference type="EMBL" id="CACVBY010000198">
    <property type="protein sequence ID" value="CAA7393979.1"/>
    <property type="molecule type" value="Genomic_DNA"/>
</dbReference>
<dbReference type="Proteomes" id="UP000445309">
    <property type="component" value="Unassembled WGS sequence"/>
</dbReference>
<accession>A0A6N4XTN5</accession>
<proteinExistence type="predicted"/>
<protein>
    <submittedName>
        <fullName evidence="1">Uncharacterized protein</fullName>
    </submittedName>
</protein>